<gene>
    <name evidence="2" type="primary">mgtA_5</name>
    <name evidence="2" type="ORF">NCTC9140_01425</name>
</gene>
<sequence>MVFFGPISSIFDILTFGLMWWVFHANTVEMQTLFQSGWFYRRAAVANADCAHDPHPAHSFVQSRAAWPLFAMTLVVMAVGIALPFSPLASYLQLQALPLSYFPWAGGDPGGLYGADPGREGLLQPPLRLAVEGRVFG</sequence>
<proteinExistence type="predicted"/>
<keyword evidence="1" id="KW-0812">Transmembrane</keyword>
<organism evidence="2 3">
    <name type="scientific">Klebsiella pneumoniae</name>
    <dbReference type="NCBI Taxonomy" id="573"/>
    <lineage>
        <taxon>Bacteria</taxon>
        <taxon>Pseudomonadati</taxon>
        <taxon>Pseudomonadota</taxon>
        <taxon>Gammaproteobacteria</taxon>
        <taxon>Enterobacterales</taxon>
        <taxon>Enterobacteriaceae</taxon>
        <taxon>Klebsiella/Raoultella group</taxon>
        <taxon>Klebsiella</taxon>
        <taxon>Klebsiella pneumoniae complex</taxon>
    </lineage>
</organism>
<dbReference type="InterPro" id="IPR023298">
    <property type="entry name" value="ATPase_P-typ_TM_dom_sf"/>
</dbReference>
<accession>A0A377TKA6</accession>
<protein>
    <submittedName>
        <fullName evidence="2">Magnesium-transporting ATPase MgtA</fullName>
        <ecNumber evidence="2">3.6.3.2</ecNumber>
    </submittedName>
</protein>
<keyword evidence="2" id="KW-0378">Hydrolase</keyword>
<feature type="transmembrane region" description="Helical" evidence="1">
    <location>
        <begin position="65"/>
        <end position="85"/>
    </location>
</feature>
<dbReference type="EC" id="3.6.3.2" evidence="2"/>
<reference evidence="2 3" key="1">
    <citation type="submission" date="2018-06" db="EMBL/GenBank/DDBJ databases">
        <authorList>
            <consortium name="Pathogen Informatics"/>
            <person name="Doyle S."/>
        </authorList>
    </citation>
    <scope>NUCLEOTIDE SEQUENCE [LARGE SCALE GENOMIC DNA]</scope>
    <source>
        <strain evidence="2 3">NCTC9140</strain>
    </source>
</reference>
<dbReference type="EMBL" id="UGKQ01000007">
    <property type="protein sequence ID" value="STS79739.1"/>
    <property type="molecule type" value="Genomic_DNA"/>
</dbReference>
<dbReference type="GO" id="GO:0016787">
    <property type="term" value="F:hydrolase activity"/>
    <property type="evidence" value="ECO:0007669"/>
    <property type="project" value="UniProtKB-KW"/>
</dbReference>
<name>A0A377TKA6_KLEPN</name>
<evidence type="ECO:0000313" key="3">
    <source>
        <dbReference type="Proteomes" id="UP000254938"/>
    </source>
</evidence>
<dbReference type="GO" id="GO:0022857">
    <property type="term" value="F:transmembrane transporter activity"/>
    <property type="evidence" value="ECO:0007669"/>
    <property type="project" value="UniProtKB-ARBA"/>
</dbReference>
<keyword evidence="1" id="KW-1133">Transmembrane helix</keyword>
<dbReference type="AlphaFoldDB" id="A0A377TKA6"/>
<keyword evidence="1" id="KW-0472">Membrane</keyword>
<dbReference type="SUPFAM" id="SSF81665">
    <property type="entry name" value="Calcium ATPase, transmembrane domain M"/>
    <property type="match status" value="1"/>
</dbReference>
<evidence type="ECO:0000256" key="1">
    <source>
        <dbReference type="SAM" id="Phobius"/>
    </source>
</evidence>
<feature type="transmembrane region" description="Helical" evidence="1">
    <location>
        <begin position="7"/>
        <end position="23"/>
    </location>
</feature>
<evidence type="ECO:0000313" key="2">
    <source>
        <dbReference type="EMBL" id="STS79739.1"/>
    </source>
</evidence>
<dbReference type="Proteomes" id="UP000254938">
    <property type="component" value="Unassembled WGS sequence"/>
</dbReference>